<feature type="domain" description="DUF5641" evidence="1">
    <location>
        <begin position="908"/>
        <end position="976"/>
    </location>
</feature>
<dbReference type="Proteomes" id="UP000695022">
    <property type="component" value="Unplaced"/>
</dbReference>
<evidence type="ECO:0000313" key="3">
    <source>
        <dbReference type="RefSeq" id="XP_014668897.1"/>
    </source>
</evidence>
<dbReference type="GeneID" id="106810131"/>
<evidence type="ECO:0000259" key="1">
    <source>
        <dbReference type="Pfam" id="PF18701"/>
    </source>
</evidence>
<dbReference type="InterPro" id="IPR043502">
    <property type="entry name" value="DNA/RNA_pol_sf"/>
</dbReference>
<protein>
    <submittedName>
        <fullName evidence="3">Uncharacterized protein LOC106810131</fullName>
    </submittedName>
</protein>
<dbReference type="RefSeq" id="XP_014668897.1">
    <property type="nucleotide sequence ID" value="XM_014813411.1"/>
</dbReference>
<gene>
    <name evidence="3" type="primary">LOC106810131</name>
</gene>
<dbReference type="PANTHER" id="PTHR47331">
    <property type="entry name" value="PHD-TYPE DOMAIN-CONTAINING PROTEIN"/>
    <property type="match status" value="1"/>
</dbReference>
<dbReference type="CDD" id="cd01644">
    <property type="entry name" value="RT_pepA17"/>
    <property type="match status" value="1"/>
</dbReference>
<keyword evidence="2" id="KW-1185">Reference proteome</keyword>
<evidence type="ECO:0000313" key="2">
    <source>
        <dbReference type="Proteomes" id="UP000695022"/>
    </source>
</evidence>
<dbReference type="Pfam" id="PF05380">
    <property type="entry name" value="Peptidase_A17"/>
    <property type="match status" value="2"/>
</dbReference>
<organism evidence="2 3">
    <name type="scientific">Priapulus caudatus</name>
    <name type="common">Priapulid worm</name>
    <dbReference type="NCBI Taxonomy" id="37621"/>
    <lineage>
        <taxon>Eukaryota</taxon>
        <taxon>Metazoa</taxon>
        <taxon>Ecdysozoa</taxon>
        <taxon>Scalidophora</taxon>
        <taxon>Priapulida</taxon>
        <taxon>Priapulimorpha</taxon>
        <taxon>Priapulimorphida</taxon>
        <taxon>Priapulidae</taxon>
        <taxon>Priapulus</taxon>
    </lineage>
</organism>
<dbReference type="PANTHER" id="PTHR47331:SF1">
    <property type="entry name" value="GAG-LIKE PROTEIN"/>
    <property type="match status" value="1"/>
</dbReference>
<dbReference type="InterPro" id="IPR008042">
    <property type="entry name" value="Retrotrans_Pao"/>
</dbReference>
<dbReference type="Pfam" id="PF18701">
    <property type="entry name" value="DUF5641"/>
    <property type="match status" value="1"/>
</dbReference>
<name>A0ABM1E9M6_PRICU</name>
<dbReference type="InterPro" id="IPR040676">
    <property type="entry name" value="DUF5641"/>
</dbReference>
<accession>A0ABM1E9M6</accession>
<sequence length="978" mass="111081">MPVTRDLIPTQSDISGFEHLNDIGLPKINAEIGLLIGNNVLDAYTPLELRTGPRGTPHAAKSVLGWILWSVVRSNELQICCTANRAEASAIQDMGRLESLVRNAMNIDFPERRVDSKREPSVEDKQFNKIVEESIKYQDGHYSIDLPFRQADIKLPDNRAQAMDRLSSLQKRLCKNRKFHKDYTAFINNLLNNGYAEKVDEDRDGTRENGDKWYIPHHGIYNPNKPGKIRVVFDCSAKCRGISLNDTLVSGPNLTNAIVDVLLRFRQQPVGIMGDIEGMFNQVNVNEHYQDFLRFLWYPGGNLDQPPETYRMTTHPFGAVSSPACAASALRQCATDSEGQVSREVVSTIRRSFYVDDVLKSLVDDDQGIDVRRGVTTAVKEKGGFRACKWISNSKPVNDSIPLSERSKKLELAIDSEKLPTERALGIIWDTETDTFTFKIRLKVKAATRREILSVISSVFDPLGLAGPFVLPARILLQRLCKQDIAWDNTIGEKKMNEWSQWLIDIQKLEQDDKGQVCCSLLFGRSRVAPLKKVTTPRMELTAASVAVKIVAMITGAMEYEFDKIVYWTDSMSVLRYINNQTSRFHTFVANRVTTIQEGSTLNQWRYVPTQHNPADSASQGLRPKDQRASKQWLLGLKYLWEPESQWPRSEFSKELSSEDPEVKKVYATFAAPGDTVTTDELFARYSNWKQLKTTVAWILRAQKCFKQRRSTDRRLTAQGSEALTPLSVEELESAEISIVKYLQQTHLPENGKHIGSIQKLDPFVDEAGLLRVGGRLRRAKVPVEVKHPMLLPKDSPVTRLILVDAHNGVGHLGSNTSHHGGAWEKLIRSVRKVLYGVAKEQVIHLEDEGLQTLFCEAEAILNNRPIARVSSDAIDSPALTPNHLLRLQLEQAPPAGVFVKEDNYVNRRWRQVQHLANVFWRRWSTEYLVALQERQKWRKKERNVKVGDMVLVADRNMQRNQWPVSRVTEVMKDDKGL</sequence>
<dbReference type="SUPFAM" id="SSF56672">
    <property type="entry name" value="DNA/RNA polymerases"/>
    <property type="match status" value="1"/>
</dbReference>
<proteinExistence type="predicted"/>
<reference evidence="3" key="1">
    <citation type="submission" date="2025-08" db="UniProtKB">
        <authorList>
            <consortium name="RefSeq"/>
        </authorList>
    </citation>
    <scope>IDENTIFICATION</scope>
</reference>